<accession>A0A7K1SR29</accession>
<comment type="caution">
    <text evidence="4">The sequence shown here is derived from an EMBL/GenBank/DDBJ whole genome shotgun (WGS) entry which is preliminary data.</text>
</comment>
<dbReference type="SUPFAM" id="SSF56349">
    <property type="entry name" value="DNA breaking-rejoining enzymes"/>
    <property type="match status" value="1"/>
</dbReference>
<sequence>MISEALPKSRVLRKSDRKVPDYSKRPKKYDRKALLKRELPVSVRFGLVPLKDGQEYGEFHPLLATVRVVDGLKATSNASRLDNTLLVRPADWSHEDQASRCQDNLVNESIGFVKAKVEQIYRAQKQAGLSVAARSIILELTTGNRPQLSNGRWGFPRPEHDPKTAMKLLTHLSANSPLVDAYQAYVAHLYAQKGTHNGLSVISLRRWDRGLKLLTTYAEEMDIQLPIVSNITVGWAKRYHAWLQRQTGGSKCLKPVSKGQASRFVLKISNVLDWMIEEDLINNNPVSRVSWPKSPDKEVRFLEPTHVHQLLNLDWEGTQGIALWWFCLMCCTGLDYPDAVAYAQNRKAYEVHGSAGMKLVGKRNKPPHSEYHLPLLDEVETLFTMFPQGPVILTNTCINRYTNKIEKELGIDWRITNKTARKTFGFLVREAGHQIADVSLMLGHKRIATTERYYVKVIGTSIDRAMSRVKVNISELAGNQIGEEGLFHE</sequence>
<protein>
    <submittedName>
        <fullName evidence="4">Tyrosine-type recombinase/integrase</fullName>
    </submittedName>
</protein>
<evidence type="ECO:0000256" key="1">
    <source>
        <dbReference type="ARBA" id="ARBA00023125"/>
    </source>
</evidence>
<dbReference type="AlphaFoldDB" id="A0A7K1SR29"/>
<proteinExistence type="predicted"/>
<evidence type="ECO:0000256" key="2">
    <source>
        <dbReference type="ARBA" id="ARBA00023172"/>
    </source>
</evidence>
<gene>
    <name evidence="4" type="ORF">GO755_39875</name>
</gene>
<dbReference type="Gene3D" id="1.10.443.10">
    <property type="entry name" value="Intergrase catalytic core"/>
    <property type="match status" value="1"/>
</dbReference>
<evidence type="ECO:0000313" key="4">
    <source>
        <dbReference type="EMBL" id="MVM36237.1"/>
    </source>
</evidence>
<keyword evidence="1" id="KW-0238">DNA-binding</keyword>
<name>A0A7K1SR29_9BACT</name>
<dbReference type="InterPro" id="IPR013762">
    <property type="entry name" value="Integrase-like_cat_sf"/>
</dbReference>
<reference evidence="4 5" key="1">
    <citation type="submission" date="2019-12" db="EMBL/GenBank/DDBJ databases">
        <title>Spirosoma sp. HMF4905 genome sequencing and assembly.</title>
        <authorList>
            <person name="Kang H."/>
            <person name="Cha I."/>
            <person name="Kim H."/>
            <person name="Joh K."/>
        </authorList>
    </citation>
    <scope>NUCLEOTIDE SEQUENCE [LARGE SCALE GENOMIC DNA]</scope>
    <source>
        <strain evidence="4 5">HMF4905</strain>
    </source>
</reference>
<dbReference type="GO" id="GO:0003677">
    <property type="term" value="F:DNA binding"/>
    <property type="evidence" value="ECO:0007669"/>
    <property type="project" value="UniProtKB-KW"/>
</dbReference>
<dbReference type="GO" id="GO:0015074">
    <property type="term" value="P:DNA integration"/>
    <property type="evidence" value="ECO:0007669"/>
    <property type="project" value="InterPro"/>
</dbReference>
<dbReference type="EMBL" id="WPIN01000034">
    <property type="protein sequence ID" value="MVM36237.1"/>
    <property type="molecule type" value="Genomic_DNA"/>
</dbReference>
<evidence type="ECO:0000313" key="5">
    <source>
        <dbReference type="Proteomes" id="UP000436006"/>
    </source>
</evidence>
<keyword evidence="2" id="KW-0233">DNA recombination</keyword>
<dbReference type="Gene3D" id="1.10.150.130">
    <property type="match status" value="1"/>
</dbReference>
<feature type="compositionally biased region" description="Basic and acidic residues" evidence="3">
    <location>
        <begin position="13"/>
        <end position="24"/>
    </location>
</feature>
<keyword evidence="5" id="KW-1185">Reference proteome</keyword>
<evidence type="ECO:0000256" key="3">
    <source>
        <dbReference type="SAM" id="MobiDB-lite"/>
    </source>
</evidence>
<organism evidence="4 5">
    <name type="scientific">Spirosoma arboris</name>
    <dbReference type="NCBI Taxonomy" id="2682092"/>
    <lineage>
        <taxon>Bacteria</taxon>
        <taxon>Pseudomonadati</taxon>
        <taxon>Bacteroidota</taxon>
        <taxon>Cytophagia</taxon>
        <taxon>Cytophagales</taxon>
        <taxon>Cytophagaceae</taxon>
        <taxon>Spirosoma</taxon>
    </lineage>
</organism>
<dbReference type="InterPro" id="IPR011010">
    <property type="entry name" value="DNA_brk_join_enz"/>
</dbReference>
<feature type="region of interest" description="Disordered" evidence="3">
    <location>
        <begin position="1"/>
        <end position="24"/>
    </location>
</feature>
<dbReference type="RefSeq" id="WP_157591034.1">
    <property type="nucleotide sequence ID" value="NZ_WPIN01000034.1"/>
</dbReference>
<dbReference type="GO" id="GO:0006310">
    <property type="term" value="P:DNA recombination"/>
    <property type="evidence" value="ECO:0007669"/>
    <property type="project" value="UniProtKB-KW"/>
</dbReference>
<dbReference type="InterPro" id="IPR010998">
    <property type="entry name" value="Integrase_recombinase_N"/>
</dbReference>
<dbReference type="Proteomes" id="UP000436006">
    <property type="component" value="Unassembled WGS sequence"/>
</dbReference>